<proteinExistence type="predicted"/>
<dbReference type="EMBL" id="QTUJ01000003">
    <property type="protein sequence ID" value="REF68681.1"/>
    <property type="molecule type" value="Genomic_DNA"/>
</dbReference>
<dbReference type="InterPro" id="IPR014710">
    <property type="entry name" value="RmlC-like_jellyroll"/>
</dbReference>
<evidence type="ECO:0000313" key="2">
    <source>
        <dbReference type="EMBL" id="REF68681.1"/>
    </source>
</evidence>
<comment type="caution">
    <text evidence="2">The sequence shown here is derived from an EMBL/GenBank/DDBJ whole genome shotgun (WGS) entry which is preliminary data.</text>
</comment>
<evidence type="ECO:0000259" key="1">
    <source>
        <dbReference type="Pfam" id="PF12973"/>
    </source>
</evidence>
<accession>A0A3D9XGC5</accession>
<name>A0A3D9XGC5_PARVE</name>
<dbReference type="InterPro" id="IPR025979">
    <property type="entry name" value="ChrR-like_cupin_dom"/>
</dbReference>
<gene>
    <name evidence="2" type="ORF">BDD41_3750</name>
</gene>
<feature type="domain" description="ChrR-like cupin" evidence="1">
    <location>
        <begin position="9"/>
        <end position="103"/>
    </location>
</feature>
<dbReference type="Proteomes" id="UP000256941">
    <property type="component" value="Unassembled WGS sequence"/>
</dbReference>
<dbReference type="RefSeq" id="WP_166435586.1">
    <property type="nucleotide sequence ID" value="NZ_CP038197.1"/>
</dbReference>
<sequence length="129" mass="14015">MFEVDLATGWEPVAGTAGIFVKPLSGAWNEAEAEGFRTRYVRFEPGGETFAAFTHPHWEEALLIEGALTQKESGITLRAPAYVIRPPGTPHGPLVSASGCLMIEMQYFARRRLGLADYLDPRAPQGPAG</sequence>
<dbReference type="InterPro" id="IPR011051">
    <property type="entry name" value="RmlC_Cupin_sf"/>
</dbReference>
<reference evidence="2 3" key="1">
    <citation type="submission" date="2018-08" db="EMBL/GenBank/DDBJ databases">
        <title>Genomic Encyclopedia of Archaeal and Bacterial Type Strains, Phase II (KMG-II): from individual species to whole genera.</title>
        <authorList>
            <person name="Goeker M."/>
        </authorList>
    </citation>
    <scope>NUCLEOTIDE SEQUENCE [LARGE SCALE GENOMIC DNA]</scope>
    <source>
        <strain evidence="2 3">DSM 17099</strain>
    </source>
</reference>
<protein>
    <submittedName>
        <fullName evidence="2">ChrR-like protein with cupin domain</fullName>
    </submittedName>
</protein>
<dbReference type="Pfam" id="PF12973">
    <property type="entry name" value="Cupin_7"/>
    <property type="match status" value="1"/>
</dbReference>
<dbReference type="AlphaFoldDB" id="A0A3D9XGC5"/>
<dbReference type="SUPFAM" id="SSF51182">
    <property type="entry name" value="RmlC-like cupins"/>
    <property type="match status" value="1"/>
</dbReference>
<organism evidence="2 3">
    <name type="scientific">Paracoccus versutus</name>
    <name type="common">Thiobacillus versutus</name>
    <dbReference type="NCBI Taxonomy" id="34007"/>
    <lineage>
        <taxon>Bacteria</taxon>
        <taxon>Pseudomonadati</taxon>
        <taxon>Pseudomonadota</taxon>
        <taxon>Alphaproteobacteria</taxon>
        <taxon>Rhodobacterales</taxon>
        <taxon>Paracoccaceae</taxon>
        <taxon>Paracoccus</taxon>
    </lineage>
</organism>
<evidence type="ECO:0000313" key="3">
    <source>
        <dbReference type="Proteomes" id="UP000256941"/>
    </source>
</evidence>
<dbReference type="Gene3D" id="2.60.120.10">
    <property type="entry name" value="Jelly Rolls"/>
    <property type="match status" value="1"/>
</dbReference>